<evidence type="ECO:0000256" key="5">
    <source>
        <dbReference type="ARBA" id="ARBA00022771"/>
    </source>
</evidence>
<evidence type="ECO:0000256" key="4">
    <source>
        <dbReference type="ARBA" id="ARBA00022737"/>
    </source>
</evidence>
<comment type="subcellular location">
    <subcellularLocation>
        <location evidence="1 9">Nucleus</location>
    </subcellularLocation>
</comment>
<dbReference type="GO" id="GO:0008270">
    <property type="term" value="F:zinc ion binding"/>
    <property type="evidence" value="ECO:0007669"/>
    <property type="project" value="UniProtKB-KW"/>
</dbReference>
<dbReference type="EMBL" id="JAPFFK010000007">
    <property type="protein sequence ID" value="KAJ6754538.1"/>
    <property type="molecule type" value="Genomic_DNA"/>
</dbReference>
<evidence type="ECO:0000256" key="6">
    <source>
        <dbReference type="ARBA" id="ARBA00022833"/>
    </source>
</evidence>
<evidence type="ECO:0000256" key="2">
    <source>
        <dbReference type="ARBA" id="ARBA00010024"/>
    </source>
</evidence>
<evidence type="ECO:0000259" key="11">
    <source>
        <dbReference type="PROSITE" id="PS50119"/>
    </source>
</evidence>
<dbReference type="PANTHER" id="PTHR31717:SF65">
    <property type="entry name" value="ZINC FINGER PROTEIN CONSTANS-LIKE 14-LIKE"/>
    <property type="match status" value="1"/>
</dbReference>
<evidence type="ECO:0000259" key="12">
    <source>
        <dbReference type="PROSITE" id="PS51017"/>
    </source>
</evidence>
<protein>
    <submittedName>
        <fullName evidence="13">ZINC FINGER PROTEIN CONSTANS-LIKE 14-LIKE</fullName>
    </submittedName>
</protein>
<keyword evidence="3" id="KW-0479">Metal-binding</keyword>
<comment type="caution">
    <text evidence="13">The sequence shown here is derived from an EMBL/GenBank/DDBJ whole genome shotgun (WGS) entry which is preliminary data.</text>
</comment>
<dbReference type="Pfam" id="PF06203">
    <property type="entry name" value="CCT"/>
    <property type="match status" value="1"/>
</dbReference>
<feature type="region of interest" description="Disordered" evidence="10">
    <location>
        <begin position="330"/>
        <end position="363"/>
    </location>
</feature>
<feature type="domain" description="B box-type" evidence="11">
    <location>
        <begin position="21"/>
        <end position="63"/>
    </location>
</feature>
<dbReference type="InterPro" id="IPR000315">
    <property type="entry name" value="Znf_B-box"/>
</dbReference>
<name>A0A9Q0VVM0_SALPP</name>
<organism evidence="13 14">
    <name type="scientific">Salix purpurea</name>
    <name type="common">Purple osier willow</name>
    <dbReference type="NCBI Taxonomy" id="77065"/>
    <lineage>
        <taxon>Eukaryota</taxon>
        <taxon>Viridiplantae</taxon>
        <taxon>Streptophyta</taxon>
        <taxon>Embryophyta</taxon>
        <taxon>Tracheophyta</taxon>
        <taxon>Spermatophyta</taxon>
        <taxon>Magnoliopsida</taxon>
        <taxon>eudicotyledons</taxon>
        <taxon>Gunneridae</taxon>
        <taxon>Pentapetalae</taxon>
        <taxon>rosids</taxon>
        <taxon>fabids</taxon>
        <taxon>Malpighiales</taxon>
        <taxon>Salicaceae</taxon>
        <taxon>Saliceae</taxon>
        <taxon>Salix</taxon>
    </lineage>
</organism>
<reference evidence="13" key="2">
    <citation type="journal article" date="2023" name="Int. J. Mol. Sci.">
        <title>De Novo Assembly and Annotation of 11 Diverse Shrub Willow (Salix) Genomes Reveals Novel Gene Organization in Sex-Linked Regions.</title>
        <authorList>
            <person name="Hyden B."/>
            <person name="Feng K."/>
            <person name="Yates T.B."/>
            <person name="Jawdy S."/>
            <person name="Cereghino C."/>
            <person name="Smart L.B."/>
            <person name="Muchero W."/>
        </authorList>
    </citation>
    <scope>NUCLEOTIDE SEQUENCE</scope>
    <source>
        <tissue evidence="13">Shoot tip</tissue>
    </source>
</reference>
<evidence type="ECO:0000256" key="9">
    <source>
        <dbReference type="PROSITE-ProRule" id="PRU00357"/>
    </source>
</evidence>
<comment type="similarity">
    <text evidence="2">Belongs to the CONSTANS family.</text>
</comment>
<keyword evidence="7 9" id="KW-0539">Nucleus</keyword>
<gene>
    <name evidence="13" type="ORF">OIU79_027201</name>
</gene>
<dbReference type="Pfam" id="PF00643">
    <property type="entry name" value="zf-B_box"/>
    <property type="match status" value="1"/>
</dbReference>
<sequence>MIMEKGLNSKQKKDSFLFLPCEFCNSKAAVLYCRADSAKLCLLCDQQIHSANALSLKHVRSQICDNCRAGPASIHSSNDKLFLCQDCDWGSQNSSLSVPSLHNRNPVEGFMGCPLVVELASLFGFDFKSFLCVDSDPGSCLFEQEAVIFQDSVVSSDDFSALLSSGKSRQEVYKQLVGMGKREMVRVNGDGAELGPDTPPSRCAVKWNFQGLELENGDEELLHQQTSFTSLLISPNHAEASENGCVSDPGFMWDCNYTYQGAQVSDFQLGTSMDCAVPAPQEEGYDVKDPGFMVKNYVDFTEDGAFTSQKVLDDGHVASCCSTTCEDNLSRNSCSNQQLSRYKPPPENCSNTPPAGLSPESMPGEPNAHIQVMEQPSLTWFDTLDEVRQKGDAGLFAQNRGNAMMRYREKKKNRRYDKRIRYESRKARADTRKRVKGRFIKTIENR</sequence>
<dbReference type="PROSITE" id="PS51017">
    <property type="entry name" value="CCT"/>
    <property type="match status" value="1"/>
</dbReference>
<evidence type="ECO:0000256" key="8">
    <source>
        <dbReference type="PROSITE-ProRule" id="PRU00024"/>
    </source>
</evidence>
<dbReference type="PROSITE" id="PS50119">
    <property type="entry name" value="ZF_BBOX"/>
    <property type="match status" value="1"/>
</dbReference>
<dbReference type="PANTHER" id="PTHR31717">
    <property type="entry name" value="ZINC FINGER PROTEIN CONSTANS-LIKE 10"/>
    <property type="match status" value="1"/>
</dbReference>
<keyword evidence="4" id="KW-0677">Repeat</keyword>
<dbReference type="GO" id="GO:0005634">
    <property type="term" value="C:nucleus"/>
    <property type="evidence" value="ECO:0007669"/>
    <property type="project" value="UniProtKB-SubCell"/>
</dbReference>
<evidence type="ECO:0000313" key="13">
    <source>
        <dbReference type="EMBL" id="KAJ6754538.1"/>
    </source>
</evidence>
<dbReference type="GO" id="GO:0006355">
    <property type="term" value="P:regulation of DNA-templated transcription"/>
    <property type="evidence" value="ECO:0007669"/>
    <property type="project" value="UniProtKB-ARBA"/>
</dbReference>
<dbReference type="InterPro" id="IPR010402">
    <property type="entry name" value="CCT_domain"/>
</dbReference>
<keyword evidence="6" id="KW-0862">Zinc</keyword>
<dbReference type="InterPro" id="IPR049808">
    <property type="entry name" value="CONSTANS-like_Bbox1"/>
</dbReference>
<dbReference type="SMART" id="SM00336">
    <property type="entry name" value="BBOX"/>
    <property type="match status" value="1"/>
</dbReference>
<dbReference type="CDD" id="cd19821">
    <property type="entry name" value="Bbox1_BBX-like"/>
    <property type="match status" value="1"/>
</dbReference>
<evidence type="ECO:0000256" key="3">
    <source>
        <dbReference type="ARBA" id="ARBA00022723"/>
    </source>
</evidence>
<keyword evidence="14" id="KW-1185">Reference proteome</keyword>
<feature type="compositionally biased region" description="Polar residues" evidence="10">
    <location>
        <begin position="330"/>
        <end position="340"/>
    </location>
</feature>
<keyword evidence="5 8" id="KW-0863">Zinc-finger</keyword>
<proteinExistence type="inferred from homology"/>
<evidence type="ECO:0000256" key="1">
    <source>
        <dbReference type="ARBA" id="ARBA00004123"/>
    </source>
</evidence>
<dbReference type="AlphaFoldDB" id="A0A9Q0VVM0"/>
<reference evidence="13" key="1">
    <citation type="submission" date="2022-11" db="EMBL/GenBank/DDBJ databases">
        <authorList>
            <person name="Hyden B.L."/>
            <person name="Feng K."/>
            <person name="Yates T."/>
            <person name="Jawdy S."/>
            <person name="Smart L.B."/>
            <person name="Muchero W."/>
        </authorList>
    </citation>
    <scope>NUCLEOTIDE SEQUENCE</scope>
    <source>
        <tissue evidence="13">Shoot tip</tissue>
    </source>
</reference>
<evidence type="ECO:0000256" key="10">
    <source>
        <dbReference type="SAM" id="MobiDB-lite"/>
    </source>
</evidence>
<feature type="domain" description="CCT" evidence="12">
    <location>
        <begin position="400"/>
        <end position="442"/>
    </location>
</feature>
<accession>A0A9Q0VVM0</accession>
<dbReference type="Proteomes" id="UP001151532">
    <property type="component" value="Chromosome 16"/>
</dbReference>
<evidence type="ECO:0000256" key="7">
    <source>
        <dbReference type="ARBA" id="ARBA00023242"/>
    </source>
</evidence>
<dbReference type="OrthoDB" id="153872at2759"/>
<evidence type="ECO:0000313" key="14">
    <source>
        <dbReference type="Proteomes" id="UP001151532"/>
    </source>
</evidence>